<gene>
    <name evidence="1" type="ORF">E5167_04140</name>
</gene>
<dbReference type="RefSeq" id="WP_136841337.1">
    <property type="nucleotide sequence ID" value="NZ_SUPL01000002.1"/>
</dbReference>
<sequence>MSKGFKLFMSCKEAVNTCDKAQYGEVTLLDKIKHTIHLFYCKTCQKYSANNKKLTELVNKPEVDCLKKSEKEQLQYNFKKELENHQ</sequence>
<dbReference type="Proteomes" id="UP000307657">
    <property type="component" value="Unassembled WGS sequence"/>
</dbReference>
<reference evidence="1 2" key="1">
    <citation type="submission" date="2019-04" db="EMBL/GenBank/DDBJ databases">
        <title>Lacinutrix sp. nov., isolated from marine water.</title>
        <authorList>
            <person name="Kim W."/>
        </authorList>
    </citation>
    <scope>NUCLEOTIDE SEQUENCE [LARGE SCALE GENOMIC DNA]</scope>
    <source>
        <strain evidence="1 2">CAU 1491</strain>
    </source>
</reference>
<keyword evidence="2" id="KW-1185">Reference proteome</keyword>
<evidence type="ECO:0000313" key="2">
    <source>
        <dbReference type="Proteomes" id="UP000307657"/>
    </source>
</evidence>
<protein>
    <submittedName>
        <fullName evidence="1">Glycine dehydrogenase</fullName>
    </submittedName>
</protein>
<evidence type="ECO:0000313" key="1">
    <source>
        <dbReference type="EMBL" id="TJY37144.1"/>
    </source>
</evidence>
<accession>A0A4U0F0A1</accession>
<proteinExistence type="predicted"/>
<organism evidence="1 2">
    <name type="scientific">Pontimicrobium aquaticum</name>
    <dbReference type="NCBI Taxonomy" id="2565367"/>
    <lineage>
        <taxon>Bacteria</taxon>
        <taxon>Pseudomonadati</taxon>
        <taxon>Bacteroidota</taxon>
        <taxon>Flavobacteriia</taxon>
        <taxon>Flavobacteriales</taxon>
        <taxon>Flavobacteriaceae</taxon>
        <taxon>Pontimicrobium</taxon>
    </lineage>
</organism>
<dbReference type="EMBL" id="SUPL01000002">
    <property type="protein sequence ID" value="TJY37144.1"/>
    <property type="molecule type" value="Genomic_DNA"/>
</dbReference>
<dbReference type="OrthoDB" id="1262821at2"/>
<name>A0A4U0F0A1_9FLAO</name>
<comment type="caution">
    <text evidence="1">The sequence shown here is derived from an EMBL/GenBank/DDBJ whole genome shotgun (WGS) entry which is preliminary data.</text>
</comment>
<dbReference type="AlphaFoldDB" id="A0A4U0F0A1"/>